<dbReference type="Gene3D" id="2.160.20.80">
    <property type="entry name" value="E3 ubiquitin-protein ligase SopA"/>
    <property type="match status" value="1"/>
</dbReference>
<name>A0A9D4TVW6_CHLVU</name>
<evidence type="ECO:0000313" key="2">
    <source>
        <dbReference type="EMBL" id="KAI3435966.1"/>
    </source>
</evidence>
<reference evidence="2" key="1">
    <citation type="journal article" date="2019" name="Plant J.">
        <title>Chlorella vulgaris genome assembly and annotation reveals the molecular basis for metabolic acclimation to high light conditions.</title>
        <authorList>
            <person name="Cecchin M."/>
            <person name="Marcolungo L."/>
            <person name="Rossato M."/>
            <person name="Girolomoni L."/>
            <person name="Cosentino E."/>
            <person name="Cuine S."/>
            <person name="Li-Beisson Y."/>
            <person name="Delledonne M."/>
            <person name="Ballottari M."/>
        </authorList>
    </citation>
    <scope>NUCLEOTIDE SEQUENCE</scope>
    <source>
        <strain evidence="2">211/11P</strain>
    </source>
</reference>
<evidence type="ECO:0000313" key="3">
    <source>
        <dbReference type="Proteomes" id="UP001055712"/>
    </source>
</evidence>
<dbReference type="InterPro" id="IPR001646">
    <property type="entry name" value="5peptide_repeat"/>
</dbReference>
<dbReference type="InterPro" id="IPR053285">
    <property type="entry name" value="Thylakoid_lumenal_pentapeptide"/>
</dbReference>
<proteinExistence type="predicted"/>
<dbReference type="EMBL" id="SIDB01000002">
    <property type="protein sequence ID" value="KAI3435966.1"/>
    <property type="molecule type" value="Genomic_DNA"/>
</dbReference>
<dbReference type="Proteomes" id="UP001055712">
    <property type="component" value="Unassembled WGS sequence"/>
</dbReference>
<keyword evidence="3" id="KW-1185">Reference proteome</keyword>
<evidence type="ECO:0008006" key="4">
    <source>
        <dbReference type="Google" id="ProtNLM"/>
    </source>
</evidence>
<gene>
    <name evidence="2" type="ORF">D9Q98_002024</name>
</gene>
<organism evidence="2 3">
    <name type="scientific">Chlorella vulgaris</name>
    <name type="common">Green alga</name>
    <dbReference type="NCBI Taxonomy" id="3077"/>
    <lineage>
        <taxon>Eukaryota</taxon>
        <taxon>Viridiplantae</taxon>
        <taxon>Chlorophyta</taxon>
        <taxon>core chlorophytes</taxon>
        <taxon>Trebouxiophyceae</taxon>
        <taxon>Chlorellales</taxon>
        <taxon>Chlorellaceae</taxon>
        <taxon>Chlorella clade</taxon>
        <taxon>Chlorella</taxon>
    </lineage>
</organism>
<sequence length="252" mass="26518">MAPAASLSAAACTNRLQSRAAARSRGHTTRCAANPYQPLAASLKAAGAAAAGMAAALVLVVQPASADLNKYEAAAGGEFNIGTARQYGEADVKGQDFSNQDLQRSNFTAADARDASFKNSKLQASYFMKSVLARANMENADLSDALMDRSVIVDANLRNAILQRAILTRSDLSRADIYGADFTNALVDKTQQMAMCKYADGVNTVTGVDTRKSLACGSSRRFKAAAPSDPEGPQVSESEKAAFNASTAVYRQ</sequence>
<dbReference type="SUPFAM" id="SSF141571">
    <property type="entry name" value="Pentapeptide repeat-like"/>
    <property type="match status" value="1"/>
</dbReference>
<reference evidence="2" key="2">
    <citation type="submission" date="2020-11" db="EMBL/GenBank/DDBJ databases">
        <authorList>
            <person name="Cecchin M."/>
            <person name="Marcolungo L."/>
            <person name="Rossato M."/>
            <person name="Girolomoni L."/>
            <person name="Cosentino E."/>
            <person name="Cuine S."/>
            <person name="Li-Beisson Y."/>
            <person name="Delledonne M."/>
            <person name="Ballottari M."/>
        </authorList>
    </citation>
    <scope>NUCLEOTIDE SEQUENCE</scope>
    <source>
        <strain evidence="2">211/11P</strain>
        <tissue evidence="2">Whole cell</tissue>
    </source>
</reference>
<dbReference type="AlphaFoldDB" id="A0A9D4TVW6"/>
<accession>A0A9D4TVW6</accession>
<dbReference type="PANTHER" id="PTHR47121:SF2">
    <property type="entry name" value="THYLAKOID LUMENAL PROTEIN TL20.3, CHLOROPLASTIC"/>
    <property type="match status" value="1"/>
</dbReference>
<feature type="region of interest" description="Disordered" evidence="1">
    <location>
        <begin position="219"/>
        <end position="252"/>
    </location>
</feature>
<comment type="caution">
    <text evidence="2">The sequence shown here is derived from an EMBL/GenBank/DDBJ whole genome shotgun (WGS) entry which is preliminary data.</text>
</comment>
<dbReference type="PANTHER" id="PTHR47121">
    <property type="entry name" value="THYLAKOID LUMENAL PROTEIN TL20.3, CHLOROPLASTIC"/>
    <property type="match status" value="1"/>
</dbReference>
<dbReference type="OrthoDB" id="9989223at2759"/>
<dbReference type="Pfam" id="PF00805">
    <property type="entry name" value="Pentapeptide"/>
    <property type="match status" value="2"/>
</dbReference>
<protein>
    <recommendedName>
        <fullName evidence="4">Thylakoid lumenal protein</fullName>
    </recommendedName>
</protein>
<evidence type="ECO:0000256" key="1">
    <source>
        <dbReference type="SAM" id="MobiDB-lite"/>
    </source>
</evidence>